<dbReference type="AlphaFoldDB" id="A0A812J5H1"/>
<comment type="caution">
    <text evidence="5">The sequence shown here is derived from an EMBL/GenBank/DDBJ whole genome shotgun (WGS) entry which is preliminary data.</text>
</comment>
<evidence type="ECO:0000256" key="3">
    <source>
        <dbReference type="PROSITE-ProRule" id="PRU00023"/>
    </source>
</evidence>
<dbReference type="PROSITE" id="PS50088">
    <property type="entry name" value="ANK_REPEAT"/>
    <property type="match status" value="1"/>
</dbReference>
<gene>
    <name evidence="5" type="primary">iga</name>
    <name evidence="5" type="ORF">SNAT2548_LOCUS5023</name>
</gene>
<proteinExistence type="predicted"/>
<feature type="repeat" description="ANK" evidence="3">
    <location>
        <begin position="140"/>
        <end position="172"/>
    </location>
</feature>
<dbReference type="InterPro" id="IPR002110">
    <property type="entry name" value="Ankyrin_rpt"/>
</dbReference>
<dbReference type="Pfam" id="PF00023">
    <property type="entry name" value="Ank"/>
    <property type="match status" value="1"/>
</dbReference>
<reference evidence="5" key="1">
    <citation type="submission" date="2021-02" db="EMBL/GenBank/DDBJ databases">
        <authorList>
            <person name="Dougan E. K."/>
            <person name="Rhodes N."/>
            <person name="Thang M."/>
            <person name="Chan C."/>
        </authorList>
    </citation>
    <scope>NUCLEOTIDE SEQUENCE</scope>
</reference>
<feature type="compositionally biased region" description="Basic and acidic residues" evidence="4">
    <location>
        <begin position="31"/>
        <end position="94"/>
    </location>
</feature>
<dbReference type="SUPFAM" id="SSF48403">
    <property type="entry name" value="Ankyrin repeat"/>
    <property type="match status" value="1"/>
</dbReference>
<evidence type="ECO:0000313" key="6">
    <source>
        <dbReference type="Proteomes" id="UP000604046"/>
    </source>
</evidence>
<accession>A0A812J5H1</accession>
<evidence type="ECO:0000256" key="4">
    <source>
        <dbReference type="SAM" id="MobiDB-lite"/>
    </source>
</evidence>
<dbReference type="InterPro" id="IPR050776">
    <property type="entry name" value="Ank_Repeat/CDKN_Inhibitor"/>
</dbReference>
<dbReference type="OrthoDB" id="446479at2759"/>
<evidence type="ECO:0000313" key="5">
    <source>
        <dbReference type="EMBL" id="CAE7191348.1"/>
    </source>
</evidence>
<sequence length="204" mass="22681">MFDFSCASACNPPNPSANTVKVSMEDLAKRVAEEQAAKEEEEKRSKAREAAEKQEALRQQQEKEAEERRRKEEEEAQRARLEAERREKEAKEAAETEAAAAAQAEKKRQEELALHKNEVMAWLKKQGFSGINTVKKSFFSSTYPLHKAAEVGNAKMVKLLLEQGANPALKNSAGKTAQEVVMLKKKGESHKEVLSLLSDAAGRA</sequence>
<dbReference type="PANTHER" id="PTHR24201">
    <property type="entry name" value="ANK_REP_REGION DOMAIN-CONTAINING PROTEIN"/>
    <property type="match status" value="1"/>
</dbReference>
<dbReference type="Gene3D" id="1.25.40.20">
    <property type="entry name" value="Ankyrin repeat-containing domain"/>
    <property type="match status" value="1"/>
</dbReference>
<keyword evidence="1" id="KW-0677">Repeat</keyword>
<dbReference type="InterPro" id="IPR036770">
    <property type="entry name" value="Ankyrin_rpt-contain_sf"/>
</dbReference>
<feature type="region of interest" description="Disordered" evidence="4">
    <location>
        <begin position="31"/>
        <end position="109"/>
    </location>
</feature>
<dbReference type="EMBL" id="CAJNDS010000314">
    <property type="protein sequence ID" value="CAE7191348.1"/>
    <property type="molecule type" value="Genomic_DNA"/>
</dbReference>
<keyword evidence="2 3" id="KW-0040">ANK repeat</keyword>
<evidence type="ECO:0000256" key="2">
    <source>
        <dbReference type="ARBA" id="ARBA00023043"/>
    </source>
</evidence>
<protein>
    <submittedName>
        <fullName evidence="5">Iga protein</fullName>
    </submittedName>
</protein>
<keyword evidence="6" id="KW-1185">Reference proteome</keyword>
<dbReference type="PROSITE" id="PS50297">
    <property type="entry name" value="ANK_REP_REGION"/>
    <property type="match status" value="1"/>
</dbReference>
<dbReference type="Proteomes" id="UP000604046">
    <property type="component" value="Unassembled WGS sequence"/>
</dbReference>
<organism evidence="5 6">
    <name type="scientific">Symbiodinium natans</name>
    <dbReference type="NCBI Taxonomy" id="878477"/>
    <lineage>
        <taxon>Eukaryota</taxon>
        <taxon>Sar</taxon>
        <taxon>Alveolata</taxon>
        <taxon>Dinophyceae</taxon>
        <taxon>Suessiales</taxon>
        <taxon>Symbiodiniaceae</taxon>
        <taxon>Symbiodinium</taxon>
    </lineage>
</organism>
<name>A0A812J5H1_9DINO</name>
<evidence type="ECO:0000256" key="1">
    <source>
        <dbReference type="ARBA" id="ARBA00022737"/>
    </source>
</evidence>